<dbReference type="Proteomes" id="UP000516437">
    <property type="component" value="Chromosome 6"/>
</dbReference>
<keyword evidence="3" id="KW-1185">Reference proteome</keyword>
<reference evidence="2 3" key="1">
    <citation type="journal article" date="2019" name="Plant Biotechnol. J.">
        <title>The red bayberry genome and genetic basis of sex determination.</title>
        <authorList>
            <person name="Jia H.M."/>
            <person name="Jia H.J."/>
            <person name="Cai Q.L."/>
            <person name="Wang Y."/>
            <person name="Zhao H.B."/>
            <person name="Yang W.F."/>
            <person name="Wang G.Y."/>
            <person name="Li Y.H."/>
            <person name="Zhan D.L."/>
            <person name="Shen Y.T."/>
            <person name="Niu Q.F."/>
            <person name="Chang L."/>
            <person name="Qiu J."/>
            <person name="Zhao L."/>
            <person name="Xie H.B."/>
            <person name="Fu W.Y."/>
            <person name="Jin J."/>
            <person name="Li X.W."/>
            <person name="Jiao Y."/>
            <person name="Zhou C.C."/>
            <person name="Tu T."/>
            <person name="Chai C.Y."/>
            <person name="Gao J.L."/>
            <person name="Fan L.J."/>
            <person name="van de Weg E."/>
            <person name="Wang J.Y."/>
            <person name="Gao Z.S."/>
        </authorList>
    </citation>
    <scope>NUCLEOTIDE SEQUENCE [LARGE SCALE GENOMIC DNA]</scope>
    <source>
        <tissue evidence="2">Leaves</tissue>
    </source>
</reference>
<keyword evidence="1" id="KW-0732">Signal</keyword>
<evidence type="ECO:0000313" key="3">
    <source>
        <dbReference type="Proteomes" id="UP000516437"/>
    </source>
</evidence>
<evidence type="ECO:0000313" key="2">
    <source>
        <dbReference type="EMBL" id="KAB1209749.1"/>
    </source>
</evidence>
<evidence type="ECO:0000256" key="1">
    <source>
        <dbReference type="SAM" id="SignalP"/>
    </source>
</evidence>
<organism evidence="2 3">
    <name type="scientific">Morella rubra</name>
    <name type="common">Chinese bayberry</name>
    <dbReference type="NCBI Taxonomy" id="262757"/>
    <lineage>
        <taxon>Eukaryota</taxon>
        <taxon>Viridiplantae</taxon>
        <taxon>Streptophyta</taxon>
        <taxon>Embryophyta</taxon>
        <taxon>Tracheophyta</taxon>
        <taxon>Spermatophyta</taxon>
        <taxon>Magnoliopsida</taxon>
        <taxon>eudicotyledons</taxon>
        <taxon>Gunneridae</taxon>
        <taxon>Pentapetalae</taxon>
        <taxon>rosids</taxon>
        <taxon>fabids</taxon>
        <taxon>Fagales</taxon>
        <taxon>Myricaceae</taxon>
        <taxon>Morella</taxon>
    </lineage>
</organism>
<feature type="chain" id="PRO_5025454899" description="Secreted protein" evidence="1">
    <location>
        <begin position="27"/>
        <end position="128"/>
    </location>
</feature>
<protein>
    <recommendedName>
        <fullName evidence="4">Secreted protein</fullName>
    </recommendedName>
</protein>
<proteinExistence type="predicted"/>
<dbReference type="EMBL" id="RXIC02000024">
    <property type="protein sequence ID" value="KAB1209749.1"/>
    <property type="molecule type" value="Genomic_DNA"/>
</dbReference>
<accession>A0A6A1VA69</accession>
<comment type="caution">
    <text evidence="2">The sequence shown here is derived from an EMBL/GenBank/DDBJ whole genome shotgun (WGS) entry which is preliminary data.</text>
</comment>
<evidence type="ECO:0008006" key="4">
    <source>
        <dbReference type="Google" id="ProtNLM"/>
    </source>
</evidence>
<sequence length="128" mass="13781">MSSLMKACLNVTLCTICAIVLPKASSPTEGSIARTASTHSSTRSLKERLELAIISASHTRSKTPLQTVCLYLPPSNHTLRGPFIEGVREGRFCLPRDVSIEVRLGAAGGSSLSRSICTDRVRAFTLLH</sequence>
<feature type="signal peptide" evidence="1">
    <location>
        <begin position="1"/>
        <end position="26"/>
    </location>
</feature>
<name>A0A6A1VA69_9ROSI</name>
<dbReference type="AlphaFoldDB" id="A0A6A1VA69"/>
<gene>
    <name evidence="2" type="ORF">CJ030_MR6G001832</name>
</gene>